<dbReference type="EMBL" id="CAUYUJ010005385">
    <property type="protein sequence ID" value="CAK0813458.1"/>
    <property type="molecule type" value="Genomic_DNA"/>
</dbReference>
<comment type="caution">
    <text evidence="1">The sequence shown here is derived from an EMBL/GenBank/DDBJ whole genome shotgun (WGS) entry which is preliminary data.</text>
</comment>
<feature type="non-terminal residue" evidence="1">
    <location>
        <position position="281"/>
    </location>
</feature>
<sequence length="281" mass="30606">MVQEAVHGLNWLAGYDTWDSGQESAAPGILTPEVLPRVEGLVKDWEPMPEALSGREALRDLLRGRSQCELETGSANLAASDADLVSLPDDVSGSPPIESLLDAEVSRYLEAYHELMLRPLTEREDIESETREITPCTDRKLLCNKKVYHAFVKKLWGLGMLGVWLCTSEAFASIEIGGGDLASLEALRLHLGMADAKDCFHRLKADERLAAAAPGPRGSELLRDRSPPLVLSEGRPRHCVCVDSLGAFARDQSVAGRAVWELGADFESHGLELHGGEVLSQ</sequence>
<accession>A0ABN9R532</accession>
<evidence type="ECO:0000313" key="1">
    <source>
        <dbReference type="EMBL" id="CAK0813458.1"/>
    </source>
</evidence>
<gene>
    <name evidence="1" type="ORF">PCOR1329_LOCUS17372</name>
</gene>
<organism evidence="1 2">
    <name type="scientific">Prorocentrum cordatum</name>
    <dbReference type="NCBI Taxonomy" id="2364126"/>
    <lineage>
        <taxon>Eukaryota</taxon>
        <taxon>Sar</taxon>
        <taxon>Alveolata</taxon>
        <taxon>Dinophyceae</taxon>
        <taxon>Prorocentrales</taxon>
        <taxon>Prorocentraceae</taxon>
        <taxon>Prorocentrum</taxon>
    </lineage>
</organism>
<keyword evidence="2" id="KW-1185">Reference proteome</keyword>
<proteinExistence type="predicted"/>
<evidence type="ECO:0000313" key="2">
    <source>
        <dbReference type="Proteomes" id="UP001189429"/>
    </source>
</evidence>
<reference evidence="1" key="1">
    <citation type="submission" date="2023-10" db="EMBL/GenBank/DDBJ databases">
        <authorList>
            <person name="Chen Y."/>
            <person name="Shah S."/>
            <person name="Dougan E. K."/>
            <person name="Thang M."/>
            <person name="Chan C."/>
        </authorList>
    </citation>
    <scope>NUCLEOTIDE SEQUENCE [LARGE SCALE GENOMIC DNA]</scope>
</reference>
<name>A0ABN9R532_9DINO</name>
<protein>
    <submittedName>
        <fullName evidence="1">Uncharacterized protein</fullName>
    </submittedName>
</protein>
<dbReference type="Proteomes" id="UP001189429">
    <property type="component" value="Unassembled WGS sequence"/>
</dbReference>